<reference evidence="3" key="1">
    <citation type="journal article" date="2019" name="Int. J. Syst. Evol. Microbiol.">
        <title>The Global Catalogue of Microorganisms (GCM) 10K type strain sequencing project: providing services to taxonomists for standard genome sequencing and annotation.</title>
        <authorList>
            <consortium name="The Broad Institute Genomics Platform"/>
            <consortium name="The Broad Institute Genome Sequencing Center for Infectious Disease"/>
            <person name="Wu L."/>
            <person name="Ma J."/>
        </authorList>
    </citation>
    <scope>NUCLEOTIDE SEQUENCE [LARGE SCALE GENOMIC DNA]</scope>
    <source>
        <strain evidence="3">JCM 18304</strain>
    </source>
</reference>
<dbReference type="Pfam" id="PF24821">
    <property type="entry name" value="DUF7711"/>
    <property type="match status" value="1"/>
</dbReference>
<dbReference type="Proteomes" id="UP001501570">
    <property type="component" value="Unassembled WGS sequence"/>
</dbReference>
<gene>
    <name evidence="2" type="ORF">GCM10023322_12630</name>
</gene>
<keyword evidence="3" id="KW-1185">Reference proteome</keyword>
<accession>A0ABP9RNF6</accession>
<sequence>MKWARAVHHVESLSQICADMATRPSSIFPLRVTQLWAVGDILGSIRELETVTVALCVDLPVDDVAWCSQPPGAQHWSNATRLATSPVLPWWRSAHAPVWNHRIDRPALVWDDVDGVRENTLVALREGHGDSVRIAAPTLADSRSRMQDELAVSLRSLRAHTRTYEERRWGPGKLEPLADALFRASDGYLDVRDAVASESLPGA</sequence>
<proteinExistence type="predicted"/>
<protein>
    <recommendedName>
        <fullName evidence="1">DUF7711 domain-containing protein</fullName>
    </recommendedName>
</protein>
<organism evidence="2 3">
    <name type="scientific">Rugosimonospora acidiphila</name>
    <dbReference type="NCBI Taxonomy" id="556531"/>
    <lineage>
        <taxon>Bacteria</taxon>
        <taxon>Bacillati</taxon>
        <taxon>Actinomycetota</taxon>
        <taxon>Actinomycetes</taxon>
        <taxon>Micromonosporales</taxon>
        <taxon>Micromonosporaceae</taxon>
        <taxon>Rugosimonospora</taxon>
    </lineage>
</organism>
<feature type="domain" description="DUF7711" evidence="1">
    <location>
        <begin position="1"/>
        <end position="196"/>
    </location>
</feature>
<comment type="caution">
    <text evidence="2">The sequence shown here is derived from an EMBL/GenBank/DDBJ whole genome shotgun (WGS) entry which is preliminary data.</text>
</comment>
<dbReference type="RefSeq" id="WP_345626958.1">
    <property type="nucleotide sequence ID" value="NZ_BAABJQ010000003.1"/>
</dbReference>
<evidence type="ECO:0000259" key="1">
    <source>
        <dbReference type="Pfam" id="PF24821"/>
    </source>
</evidence>
<dbReference type="InterPro" id="IPR056128">
    <property type="entry name" value="DUF7711"/>
</dbReference>
<evidence type="ECO:0000313" key="2">
    <source>
        <dbReference type="EMBL" id="GAA5180405.1"/>
    </source>
</evidence>
<evidence type="ECO:0000313" key="3">
    <source>
        <dbReference type="Proteomes" id="UP001501570"/>
    </source>
</evidence>
<dbReference type="EMBL" id="BAABJQ010000003">
    <property type="protein sequence ID" value="GAA5180405.1"/>
    <property type="molecule type" value="Genomic_DNA"/>
</dbReference>
<name>A0ABP9RNF6_9ACTN</name>